<organism evidence="9 10">
    <name type="scientific">Crotalus adamanteus</name>
    <name type="common">Eastern diamondback rattlesnake</name>
    <dbReference type="NCBI Taxonomy" id="8729"/>
    <lineage>
        <taxon>Eukaryota</taxon>
        <taxon>Metazoa</taxon>
        <taxon>Chordata</taxon>
        <taxon>Craniata</taxon>
        <taxon>Vertebrata</taxon>
        <taxon>Euteleostomi</taxon>
        <taxon>Lepidosauria</taxon>
        <taxon>Squamata</taxon>
        <taxon>Bifurcata</taxon>
        <taxon>Unidentata</taxon>
        <taxon>Episquamata</taxon>
        <taxon>Toxicofera</taxon>
        <taxon>Serpentes</taxon>
        <taxon>Colubroidea</taxon>
        <taxon>Viperidae</taxon>
        <taxon>Crotalinae</taxon>
        <taxon>Crotalus</taxon>
    </lineage>
</organism>
<dbReference type="GO" id="GO:0005634">
    <property type="term" value="C:nucleus"/>
    <property type="evidence" value="ECO:0007669"/>
    <property type="project" value="UniProtKB-SubCell"/>
</dbReference>
<dbReference type="Proteomes" id="UP001474421">
    <property type="component" value="Unassembled WGS sequence"/>
</dbReference>
<gene>
    <name evidence="9" type="ORF">NXF25_005555</name>
</gene>
<evidence type="ECO:0000256" key="3">
    <source>
        <dbReference type="ARBA" id="ARBA00004496"/>
    </source>
</evidence>
<dbReference type="GO" id="GO:0005737">
    <property type="term" value="C:cytoplasm"/>
    <property type="evidence" value="ECO:0007669"/>
    <property type="project" value="UniProtKB-SubCell"/>
</dbReference>
<dbReference type="InterPro" id="IPR019522">
    <property type="entry name" value="PIK3R5/6"/>
</dbReference>
<keyword evidence="5" id="KW-0963">Cytoplasm</keyword>
<proteinExistence type="predicted"/>
<evidence type="ECO:0000256" key="8">
    <source>
        <dbReference type="ARBA" id="ARBA00040195"/>
    </source>
</evidence>
<evidence type="ECO:0000256" key="6">
    <source>
        <dbReference type="ARBA" id="ARBA00023136"/>
    </source>
</evidence>
<evidence type="ECO:0000313" key="9">
    <source>
        <dbReference type="EMBL" id="KAK9406781.1"/>
    </source>
</evidence>
<dbReference type="Pfam" id="PF10486">
    <property type="entry name" value="PI3K_1B_p101"/>
    <property type="match status" value="1"/>
</dbReference>
<keyword evidence="6" id="KW-0472">Membrane</keyword>
<dbReference type="GO" id="GO:0005944">
    <property type="term" value="C:phosphatidylinositol 3-kinase complex, class IB"/>
    <property type="evidence" value="ECO:0007669"/>
    <property type="project" value="InterPro"/>
</dbReference>
<sequence length="921" mass="103189">MQHTTCTEDRIHHALERCLHGLSKSTFSASTWTAGLCLNCWSLQELVSRDAGNYLILLEKILQKTQEVQEKCDYSLFTPLAFLFSATVLCIPHFPSDSDLLLRAVRMYRDFLTWPVPYCNICQELLNFINNELKAPGISFQRLVKAEQGLPRKGCENSTLTVLLLNPSEVDGEFLSVAEKLSAADYSQHTLLVTLLEHTYQANFGTRCNLAKLQQILKLKTAEELMKIFTRTTEAQEMAVLTSNDPSTAREQLESALLEIARTAGLPEIADEGQLSKLRVIPIPVARCYVYRWDKDNFDILNEVLDKEVDYPKPVLLEDEEEEEEVNNCFAEKDCLLSTLVSVTKDSMYSTLSEDDPCDSQVSVISALSKNSELSLASKKSLKSFVSSLKDSMDSGYVEDSDDNSLDLTGRLDLKEEKVSHRHRYRLSNRLYKLFKSKSQMILGRDLRDVSDIASLSLPLRRAESLCNPVAKNRIPARSRRAQSLPQHMLSATLLQSHIAQNTFVQRRPLLSCDEDAKISTLRVVVFGSDRISGKVARAYSSLKSQESSCPCLTRYCRLQFFYVPVKRSNPTSFALTYPLLSSGSPNSHGSGSTDPSMGGIESSTNDISFYIGMLDPWYERNVLGLMNLPTNVLCQQSIKPEGESSEETATQLPILADMILYYCRFATHSVLLQVYQAELTFIGGERKTEIFIHSLELGHSATTRAIKASGPGCKRLGIDGDREAIPLTLQIAYSKRAVSGRSRWNDTEKVCTSVNLSKGCKRQEELGPKTECLTLTATEVIKRQSSKSKKSFNQQIGIYQLKVDKVQITGVNCSFAVCLDQDERKILQSVTRCEISACYKPKTNEPCPRGNPTSLLPHGDSSDFCSLLASKDIFDGNRRSGREAGKCRRASKEKTNTCLTSRKLTWTELSSWPWAKTPPW</sequence>
<keyword evidence="4" id="KW-1003">Cell membrane</keyword>
<name>A0AAW1BY05_CROAD</name>
<reference evidence="9 10" key="1">
    <citation type="journal article" date="2024" name="Proc. Natl. Acad. Sci. U.S.A.">
        <title>The genetic regulatory architecture and epigenomic basis for age-related changes in rattlesnake venom.</title>
        <authorList>
            <person name="Hogan M.P."/>
            <person name="Holding M.L."/>
            <person name="Nystrom G.S."/>
            <person name="Colston T.J."/>
            <person name="Bartlett D.A."/>
            <person name="Mason A.J."/>
            <person name="Ellsworth S.A."/>
            <person name="Rautsaw R.M."/>
            <person name="Lawrence K.C."/>
            <person name="Strickland J.L."/>
            <person name="He B."/>
            <person name="Fraser P."/>
            <person name="Margres M.J."/>
            <person name="Gilbert D.M."/>
            <person name="Gibbs H.L."/>
            <person name="Parkinson C.L."/>
            <person name="Rokyta D.R."/>
        </authorList>
    </citation>
    <scope>NUCLEOTIDE SEQUENCE [LARGE SCALE GENOMIC DNA]</scope>
    <source>
        <strain evidence="9">DRR0105</strain>
    </source>
</reference>
<evidence type="ECO:0000256" key="2">
    <source>
        <dbReference type="ARBA" id="ARBA00004202"/>
    </source>
</evidence>
<dbReference type="GO" id="GO:0007186">
    <property type="term" value="P:G protein-coupled receptor signaling pathway"/>
    <property type="evidence" value="ECO:0007669"/>
    <property type="project" value="TreeGrafter"/>
</dbReference>
<dbReference type="GO" id="GO:0005886">
    <property type="term" value="C:plasma membrane"/>
    <property type="evidence" value="ECO:0007669"/>
    <property type="project" value="UniProtKB-SubCell"/>
</dbReference>
<dbReference type="PANTHER" id="PTHR15593:SF2">
    <property type="entry name" value="PHOSPHOINOSITIDE 3-KINASE REGULATORY SUBUNIT 5"/>
    <property type="match status" value="1"/>
</dbReference>
<comment type="subcellular location">
    <subcellularLocation>
        <location evidence="2">Cell membrane</location>
        <topology evidence="2">Peripheral membrane protein</topology>
    </subcellularLocation>
    <subcellularLocation>
        <location evidence="3">Cytoplasm</location>
    </subcellularLocation>
    <subcellularLocation>
        <location evidence="1">Nucleus</location>
    </subcellularLocation>
</comment>
<evidence type="ECO:0000256" key="7">
    <source>
        <dbReference type="ARBA" id="ARBA00023242"/>
    </source>
</evidence>
<dbReference type="GO" id="GO:0046935">
    <property type="term" value="F:1-phosphatidylinositol-3-kinase regulator activity"/>
    <property type="evidence" value="ECO:0007669"/>
    <property type="project" value="InterPro"/>
</dbReference>
<evidence type="ECO:0000313" key="10">
    <source>
        <dbReference type="Proteomes" id="UP001474421"/>
    </source>
</evidence>
<evidence type="ECO:0000256" key="1">
    <source>
        <dbReference type="ARBA" id="ARBA00004123"/>
    </source>
</evidence>
<evidence type="ECO:0000256" key="4">
    <source>
        <dbReference type="ARBA" id="ARBA00022475"/>
    </source>
</evidence>
<dbReference type="PANTHER" id="PTHR15593">
    <property type="entry name" value="PHOSPHATIDYLINOSITOL 3-KINASE REGULATORY SUBUNIT"/>
    <property type="match status" value="1"/>
</dbReference>
<evidence type="ECO:0000256" key="5">
    <source>
        <dbReference type="ARBA" id="ARBA00022490"/>
    </source>
</evidence>
<keyword evidence="10" id="KW-1185">Reference proteome</keyword>
<dbReference type="EMBL" id="JAOTOJ010000002">
    <property type="protein sequence ID" value="KAK9406781.1"/>
    <property type="molecule type" value="Genomic_DNA"/>
</dbReference>
<protein>
    <recommendedName>
        <fullName evidence="8">Phosphoinositide 3-kinase regulatory subunit 5</fullName>
    </recommendedName>
</protein>
<comment type="caution">
    <text evidence="9">The sequence shown here is derived from an EMBL/GenBank/DDBJ whole genome shotgun (WGS) entry which is preliminary data.</text>
</comment>
<accession>A0AAW1BY05</accession>
<keyword evidence="7" id="KW-0539">Nucleus</keyword>
<dbReference type="AlphaFoldDB" id="A0AAW1BY05"/>